<dbReference type="RefSeq" id="WP_161040285.1">
    <property type="nucleotide sequence ID" value="NZ_WWCM01000012.1"/>
</dbReference>
<dbReference type="EMBL" id="WWCM01000012">
    <property type="protein sequence ID" value="MYM40953.1"/>
    <property type="molecule type" value="Genomic_DNA"/>
</dbReference>
<keyword evidence="2" id="KW-1185">Reference proteome</keyword>
<reference evidence="1 2" key="1">
    <citation type="submission" date="2019-12" db="EMBL/GenBank/DDBJ databases">
        <title>Novel species isolated from a subtropical stream in China.</title>
        <authorList>
            <person name="Lu H."/>
        </authorList>
    </citation>
    <scope>NUCLEOTIDE SEQUENCE [LARGE SCALE GENOMIC DNA]</scope>
    <source>
        <strain evidence="1 2">CY13W</strain>
    </source>
</reference>
<sequence length="79" mass="9711">MPQLLREKGYRFFFYSNEVGEPPHVHVSLNRSTAKFWLESVTLVRHAHFTPLELREIERIIARHKLEFLRRWDEHFYDS</sequence>
<organism evidence="1 2">
    <name type="scientific">Duganella qianjiadongensis</name>
    <dbReference type="NCBI Taxonomy" id="2692176"/>
    <lineage>
        <taxon>Bacteria</taxon>
        <taxon>Pseudomonadati</taxon>
        <taxon>Pseudomonadota</taxon>
        <taxon>Betaproteobacteria</taxon>
        <taxon>Burkholderiales</taxon>
        <taxon>Oxalobacteraceae</taxon>
        <taxon>Telluria group</taxon>
        <taxon>Duganella</taxon>
    </lineage>
</organism>
<dbReference type="Proteomes" id="UP000478090">
    <property type="component" value="Unassembled WGS sequence"/>
</dbReference>
<proteinExistence type="predicted"/>
<comment type="caution">
    <text evidence="1">The sequence shown here is derived from an EMBL/GenBank/DDBJ whole genome shotgun (WGS) entry which is preliminary data.</text>
</comment>
<accession>A0ABW9VNE5</accession>
<evidence type="ECO:0000313" key="1">
    <source>
        <dbReference type="EMBL" id="MYM40953.1"/>
    </source>
</evidence>
<protein>
    <submittedName>
        <fullName evidence="1">DUF4160 domain-containing protein</fullName>
    </submittedName>
</protein>
<name>A0ABW9VNE5_9BURK</name>
<evidence type="ECO:0000313" key="2">
    <source>
        <dbReference type="Proteomes" id="UP000478090"/>
    </source>
</evidence>
<gene>
    <name evidence="1" type="ORF">GTP27_16620</name>
</gene>
<dbReference type="Pfam" id="PF13711">
    <property type="entry name" value="DUF4160"/>
    <property type="match status" value="1"/>
</dbReference>
<dbReference type="InterPro" id="IPR025427">
    <property type="entry name" value="DUF4160"/>
</dbReference>